<evidence type="ECO:0000256" key="2">
    <source>
        <dbReference type="SAM" id="MobiDB-lite"/>
    </source>
</evidence>
<name>A0A7S1XTT5_9STRA</name>
<evidence type="ECO:0008006" key="4">
    <source>
        <dbReference type="Google" id="ProtNLM"/>
    </source>
</evidence>
<sequence length="622" mass="67725">MAAALGELHERLSFHGTDYLITADASAPERLVVEAEEDLGGGRRWRADFSASYIQDLTHKTGNFKTFDVFVRMLYAGLRGDSDSVFIDLLTYQDLELLKARKSGRPVGERGSPGSGSIAPNPKRYLIMTYAAEFDRVHYPLPLNFEPDPTPDSLNRTIRRLRGEADGLQKKLAAAEARASAAEATAAEQGTLASSVAGSDAADGLSQTQLRAENQHLRQKLRAAIAGTAHGDDILALQKENDRLRKELRSIMGAFDSYRQETSRQVRRLKKESMVERFGSGNGDPAQFELTSRRGKENALSKAYASSPGNKDLLAKKVSKLERMIGEEKKANRRREGKYRGEISELRRQLEKEREAAKRASARSQDLSRRLNLSLSRRRSTSASSRRSMRSQSPGVTPKSRATPSSSARRARRTPSTFGSAPRSGRRTRDSSVGSTRNSVLSSGGSRRSKTRSSAKKAARGRARTSAASGYSSASSRGSSRSVSSTRMAPRRATGTKGRSRSNSSLRSRSASKSSSVARKGGSRLRRRRTPKADLAKASPMSSVTNSIASDGPLMALASTKGVAGKKKKKKAGAPMAPVEPNLVGLPQDVSRPDEEVNDIDLRLQQLQAFLTQAKRGMIEDA</sequence>
<dbReference type="AlphaFoldDB" id="A0A7S1XTT5"/>
<feature type="compositionally biased region" description="Low complexity" evidence="2">
    <location>
        <begin position="464"/>
        <end position="487"/>
    </location>
</feature>
<evidence type="ECO:0000256" key="1">
    <source>
        <dbReference type="SAM" id="Coils"/>
    </source>
</evidence>
<feature type="compositionally biased region" description="Basic residues" evidence="2">
    <location>
        <begin position="521"/>
        <end position="530"/>
    </location>
</feature>
<feature type="coiled-coil region" evidence="1">
    <location>
        <begin position="158"/>
        <end position="185"/>
    </location>
</feature>
<proteinExistence type="predicted"/>
<evidence type="ECO:0000313" key="3">
    <source>
        <dbReference type="EMBL" id="CAD9257596.1"/>
    </source>
</evidence>
<reference evidence="3" key="1">
    <citation type="submission" date="2021-01" db="EMBL/GenBank/DDBJ databases">
        <authorList>
            <person name="Corre E."/>
            <person name="Pelletier E."/>
            <person name="Niang G."/>
            <person name="Scheremetjew M."/>
            <person name="Finn R."/>
            <person name="Kale V."/>
            <person name="Holt S."/>
            <person name="Cochrane G."/>
            <person name="Meng A."/>
            <person name="Brown T."/>
            <person name="Cohen L."/>
        </authorList>
    </citation>
    <scope>NUCLEOTIDE SEQUENCE</scope>
    <source>
        <strain evidence="3">CCMP2877</strain>
    </source>
</reference>
<gene>
    <name evidence="3" type="ORF">PPAR1163_LOCUS15968</name>
</gene>
<protein>
    <recommendedName>
        <fullName evidence="4">Coiled-coil domain-containing protein 61</fullName>
    </recommendedName>
</protein>
<feature type="coiled-coil region" evidence="1">
    <location>
        <begin position="234"/>
        <end position="261"/>
    </location>
</feature>
<feature type="region of interest" description="Disordered" evidence="2">
    <location>
        <begin position="354"/>
        <end position="592"/>
    </location>
</feature>
<feature type="compositionally biased region" description="Basic residues" evidence="2">
    <location>
        <begin position="447"/>
        <end position="463"/>
    </location>
</feature>
<accession>A0A7S1XTT5</accession>
<keyword evidence="1" id="KW-0175">Coiled coil</keyword>
<organism evidence="3">
    <name type="scientific">Phaeomonas parva</name>
    <dbReference type="NCBI Taxonomy" id="124430"/>
    <lineage>
        <taxon>Eukaryota</taxon>
        <taxon>Sar</taxon>
        <taxon>Stramenopiles</taxon>
        <taxon>Ochrophyta</taxon>
        <taxon>Pinguiophyceae</taxon>
        <taxon>Pinguiochrysidales</taxon>
        <taxon>Pinguiochrysidaceae</taxon>
        <taxon>Phaeomonas</taxon>
    </lineage>
</organism>
<feature type="compositionally biased region" description="Polar residues" evidence="2">
    <location>
        <begin position="540"/>
        <end position="549"/>
    </location>
</feature>
<dbReference type="EMBL" id="HBGJ01024935">
    <property type="protein sequence ID" value="CAD9257596.1"/>
    <property type="molecule type" value="Transcribed_RNA"/>
</dbReference>
<dbReference type="InterPro" id="IPR049733">
    <property type="entry name" value="CCDC61_N"/>
</dbReference>
<feature type="compositionally biased region" description="Low complexity" evidence="2">
    <location>
        <begin position="362"/>
        <end position="393"/>
    </location>
</feature>
<feature type="compositionally biased region" description="Low complexity" evidence="2">
    <location>
        <begin position="501"/>
        <end position="520"/>
    </location>
</feature>
<dbReference type="CDD" id="cd22284">
    <property type="entry name" value="HD_CCDC61_N"/>
    <property type="match status" value="1"/>
</dbReference>
<feature type="compositionally biased region" description="Polar residues" evidence="2">
    <location>
        <begin position="431"/>
        <end position="441"/>
    </location>
</feature>